<organism evidence="6">
    <name type="scientific">bioreactor metagenome</name>
    <dbReference type="NCBI Taxonomy" id="1076179"/>
    <lineage>
        <taxon>unclassified sequences</taxon>
        <taxon>metagenomes</taxon>
        <taxon>ecological metagenomes</taxon>
    </lineage>
</organism>
<comment type="caution">
    <text evidence="6">The sequence shown here is derived from an EMBL/GenBank/DDBJ whole genome shotgun (WGS) entry which is preliminary data.</text>
</comment>
<evidence type="ECO:0000256" key="5">
    <source>
        <dbReference type="SAM" id="MobiDB-lite"/>
    </source>
</evidence>
<name>A0A645FMH9_9ZZZZ</name>
<evidence type="ECO:0000256" key="2">
    <source>
        <dbReference type="ARBA" id="ARBA00022692"/>
    </source>
</evidence>
<keyword evidence="3" id="KW-1133">Transmembrane helix</keyword>
<evidence type="ECO:0000256" key="3">
    <source>
        <dbReference type="ARBA" id="ARBA00022989"/>
    </source>
</evidence>
<protein>
    <submittedName>
        <fullName evidence="6">Uncharacterized protein</fullName>
    </submittedName>
</protein>
<keyword evidence="4" id="KW-0472">Membrane</keyword>
<feature type="region of interest" description="Disordered" evidence="5">
    <location>
        <begin position="42"/>
        <end position="64"/>
    </location>
</feature>
<dbReference type="AlphaFoldDB" id="A0A645FMH9"/>
<dbReference type="Pfam" id="PF12127">
    <property type="entry name" value="FloA"/>
    <property type="match status" value="1"/>
</dbReference>
<keyword evidence="1" id="KW-1003">Cell membrane</keyword>
<evidence type="ECO:0000313" key="6">
    <source>
        <dbReference type="EMBL" id="MPN15601.1"/>
    </source>
</evidence>
<gene>
    <name evidence="6" type="ORF">SDC9_162935</name>
</gene>
<evidence type="ECO:0000256" key="4">
    <source>
        <dbReference type="ARBA" id="ARBA00023136"/>
    </source>
</evidence>
<dbReference type="InterPro" id="IPR022853">
    <property type="entry name" value="FloA"/>
</dbReference>
<proteinExistence type="predicted"/>
<accession>A0A645FMH9</accession>
<reference evidence="6" key="1">
    <citation type="submission" date="2019-08" db="EMBL/GenBank/DDBJ databases">
        <authorList>
            <person name="Kucharzyk K."/>
            <person name="Murdoch R.W."/>
            <person name="Higgins S."/>
            <person name="Loffler F."/>
        </authorList>
    </citation>
    <scope>NUCLEOTIDE SEQUENCE</scope>
</reference>
<sequence length="64" mass="6954">MRAKVVAAEAEVPLALAEALRSGKLGVMEYYQLQNVQADTHMRDGIAKASEPLIPPHQDNPGQK</sequence>
<evidence type="ECO:0000256" key="1">
    <source>
        <dbReference type="ARBA" id="ARBA00022475"/>
    </source>
</evidence>
<keyword evidence="2" id="KW-0812">Transmembrane</keyword>
<dbReference type="EMBL" id="VSSQ01062418">
    <property type="protein sequence ID" value="MPN15601.1"/>
    <property type="molecule type" value="Genomic_DNA"/>
</dbReference>